<dbReference type="OrthoDB" id="9803889at2"/>
<keyword evidence="9 10" id="KW-0234">DNA repair</keyword>
<evidence type="ECO:0000256" key="5">
    <source>
        <dbReference type="ARBA" id="ARBA00022705"/>
    </source>
</evidence>
<evidence type="ECO:0000256" key="10">
    <source>
        <dbReference type="RuleBase" id="RU000578"/>
    </source>
</evidence>
<reference evidence="12 13" key="1">
    <citation type="submission" date="2016-11" db="EMBL/GenBank/DDBJ databases">
        <title>Trade-off between light-utilization and light-protection in marine flavobacteria.</title>
        <authorList>
            <person name="Kumagai Y."/>
        </authorList>
    </citation>
    <scope>NUCLEOTIDE SEQUENCE [LARGE SCALE GENOMIC DNA]</scope>
    <source>
        <strain evidence="12 13">NBRC 107125</strain>
    </source>
</reference>
<gene>
    <name evidence="9" type="primary">recF</name>
    <name evidence="12" type="ORF">BST96_07635</name>
</gene>
<dbReference type="GO" id="GO:0006260">
    <property type="term" value="P:DNA replication"/>
    <property type="evidence" value="ECO:0007669"/>
    <property type="project" value="UniProtKB-UniRule"/>
</dbReference>
<dbReference type="InterPro" id="IPR027417">
    <property type="entry name" value="P-loop_NTPase"/>
</dbReference>
<comment type="subcellular location">
    <subcellularLocation>
        <location evidence="1 9 10">Cytoplasm</location>
    </subcellularLocation>
</comment>
<keyword evidence="7 9" id="KW-0067">ATP-binding</keyword>
<evidence type="ECO:0000256" key="4">
    <source>
        <dbReference type="ARBA" id="ARBA00022490"/>
    </source>
</evidence>
<dbReference type="GO" id="GO:0009432">
    <property type="term" value="P:SOS response"/>
    <property type="evidence" value="ECO:0007669"/>
    <property type="project" value="UniProtKB-UniRule"/>
</dbReference>
<evidence type="ECO:0000313" key="12">
    <source>
        <dbReference type="EMBL" id="ARN74000.1"/>
    </source>
</evidence>
<dbReference type="KEGG" id="osg:BST96_07635"/>
<keyword evidence="9 10" id="KW-0227">DNA damage</keyword>
<sequence length="370" mass="41069">MLIKRLEVTGIRNLRSASLNPLSSINVLYGENGAGKTSVLESIHLLSSARSFRSHKLKPLINSEMESCVAFAEIDIPGAGYQPVGVERFKSPATPGIIKIAGQSVKSAAALAENLPVQVISSDTFKLLEGSPSVRRQFLDWGVFHVEHQFHPVWKNTQRCLKQRNSLLRHGRIDDQQLAVWTDEFVGLARQLDGFRAHYFQQLVPVFEQTLARLLGLEGLSLGYYRGWDKDTDLAEVLAANAIREKEQGHTSSGPHRADLKLRYQSASAADILSRGQQKLVVCALRVAQGYLLSQLTGRSCVYLVDDLPAELDKKHRLALCALLEELKCQVFVTCVDHKDIDDCWSEQAAISMFHVEHGVINAKTITTSS</sequence>
<keyword evidence="6 9" id="KW-0547">Nucleotide-binding</keyword>
<dbReference type="PROSITE" id="PS00617">
    <property type="entry name" value="RECF_1"/>
    <property type="match status" value="1"/>
</dbReference>
<protein>
    <recommendedName>
        <fullName evidence="3 9">DNA replication and repair protein RecF</fullName>
    </recommendedName>
</protein>
<keyword evidence="8 9" id="KW-0238">DNA-binding</keyword>
<dbReference type="InterPro" id="IPR001238">
    <property type="entry name" value="DNA-binding_RecF"/>
</dbReference>
<dbReference type="RefSeq" id="WP_085758129.1">
    <property type="nucleotide sequence ID" value="NZ_CP019343.1"/>
</dbReference>
<evidence type="ECO:0000256" key="6">
    <source>
        <dbReference type="ARBA" id="ARBA00022741"/>
    </source>
</evidence>
<evidence type="ECO:0000313" key="13">
    <source>
        <dbReference type="Proteomes" id="UP000193450"/>
    </source>
</evidence>
<keyword evidence="4 9" id="KW-0963">Cytoplasm</keyword>
<dbReference type="InterPro" id="IPR018078">
    <property type="entry name" value="DNA-binding_RecF_CS"/>
</dbReference>
<proteinExistence type="inferred from homology"/>
<dbReference type="Proteomes" id="UP000193450">
    <property type="component" value="Chromosome"/>
</dbReference>
<evidence type="ECO:0000256" key="3">
    <source>
        <dbReference type="ARBA" id="ARBA00020170"/>
    </source>
</evidence>
<dbReference type="STRING" id="716816.BST96_07635"/>
<comment type="similarity">
    <text evidence="2 9 10">Belongs to the RecF family.</text>
</comment>
<dbReference type="GO" id="GO:0000731">
    <property type="term" value="P:DNA synthesis involved in DNA repair"/>
    <property type="evidence" value="ECO:0007669"/>
    <property type="project" value="TreeGrafter"/>
</dbReference>
<keyword evidence="13" id="KW-1185">Reference proteome</keyword>
<evidence type="ECO:0000259" key="11">
    <source>
        <dbReference type="Pfam" id="PF02463"/>
    </source>
</evidence>
<dbReference type="PROSITE" id="PS00618">
    <property type="entry name" value="RECF_2"/>
    <property type="match status" value="1"/>
</dbReference>
<comment type="function">
    <text evidence="9 10">The RecF protein is involved in DNA metabolism; it is required for DNA replication and normal SOS inducibility. RecF binds preferentially to single-stranded, linear DNA. It also seems to bind ATP.</text>
</comment>
<dbReference type="HAMAP" id="MF_00365">
    <property type="entry name" value="RecF"/>
    <property type="match status" value="1"/>
</dbReference>
<dbReference type="PANTHER" id="PTHR32182:SF0">
    <property type="entry name" value="DNA REPLICATION AND REPAIR PROTEIN RECF"/>
    <property type="match status" value="1"/>
</dbReference>
<accession>A0A1X9N7E6</accession>
<keyword evidence="5 9" id="KW-0235">DNA replication</keyword>
<feature type="domain" description="RecF/RecN/SMC N-terminal" evidence="11">
    <location>
        <begin position="3"/>
        <end position="361"/>
    </location>
</feature>
<dbReference type="NCBIfam" id="TIGR00611">
    <property type="entry name" value="recf"/>
    <property type="match status" value="1"/>
</dbReference>
<evidence type="ECO:0000256" key="7">
    <source>
        <dbReference type="ARBA" id="ARBA00022840"/>
    </source>
</evidence>
<dbReference type="GO" id="GO:0005524">
    <property type="term" value="F:ATP binding"/>
    <property type="evidence" value="ECO:0007669"/>
    <property type="project" value="UniProtKB-UniRule"/>
</dbReference>
<dbReference type="GO" id="GO:0006302">
    <property type="term" value="P:double-strand break repair"/>
    <property type="evidence" value="ECO:0007669"/>
    <property type="project" value="TreeGrafter"/>
</dbReference>
<dbReference type="SUPFAM" id="SSF52540">
    <property type="entry name" value="P-loop containing nucleoside triphosphate hydrolases"/>
    <property type="match status" value="1"/>
</dbReference>
<evidence type="ECO:0000256" key="2">
    <source>
        <dbReference type="ARBA" id="ARBA00008016"/>
    </source>
</evidence>
<dbReference type="GO" id="GO:0003697">
    <property type="term" value="F:single-stranded DNA binding"/>
    <property type="evidence" value="ECO:0007669"/>
    <property type="project" value="UniProtKB-UniRule"/>
</dbReference>
<evidence type="ECO:0000256" key="1">
    <source>
        <dbReference type="ARBA" id="ARBA00004496"/>
    </source>
</evidence>
<dbReference type="AlphaFoldDB" id="A0A1X9N7E6"/>
<dbReference type="PANTHER" id="PTHR32182">
    <property type="entry name" value="DNA REPLICATION AND REPAIR PROTEIN RECF"/>
    <property type="match status" value="1"/>
</dbReference>
<name>A0A1X9N7E6_9GAMM</name>
<feature type="binding site" evidence="9">
    <location>
        <begin position="30"/>
        <end position="37"/>
    </location>
    <ligand>
        <name>ATP</name>
        <dbReference type="ChEBI" id="CHEBI:30616"/>
    </ligand>
</feature>
<organism evidence="12 13">
    <name type="scientific">Oceanicoccus sagamiensis</name>
    <dbReference type="NCBI Taxonomy" id="716816"/>
    <lineage>
        <taxon>Bacteria</taxon>
        <taxon>Pseudomonadati</taxon>
        <taxon>Pseudomonadota</taxon>
        <taxon>Gammaproteobacteria</taxon>
        <taxon>Cellvibrionales</taxon>
        <taxon>Spongiibacteraceae</taxon>
        <taxon>Oceanicoccus</taxon>
    </lineage>
</organism>
<dbReference type="InterPro" id="IPR042174">
    <property type="entry name" value="RecF_2"/>
</dbReference>
<dbReference type="Pfam" id="PF02463">
    <property type="entry name" value="SMC_N"/>
    <property type="match status" value="1"/>
</dbReference>
<dbReference type="Gene3D" id="3.40.50.300">
    <property type="entry name" value="P-loop containing nucleotide triphosphate hydrolases"/>
    <property type="match status" value="1"/>
</dbReference>
<dbReference type="GO" id="GO:0005737">
    <property type="term" value="C:cytoplasm"/>
    <property type="evidence" value="ECO:0007669"/>
    <property type="project" value="UniProtKB-SubCell"/>
</dbReference>
<dbReference type="EMBL" id="CP019343">
    <property type="protein sequence ID" value="ARN74000.1"/>
    <property type="molecule type" value="Genomic_DNA"/>
</dbReference>
<evidence type="ECO:0000256" key="8">
    <source>
        <dbReference type="ARBA" id="ARBA00023125"/>
    </source>
</evidence>
<keyword evidence="9 10" id="KW-0742">SOS response</keyword>
<dbReference type="Gene3D" id="1.20.1050.90">
    <property type="entry name" value="RecF/RecN/SMC, N-terminal domain"/>
    <property type="match status" value="1"/>
</dbReference>
<evidence type="ECO:0000256" key="9">
    <source>
        <dbReference type="HAMAP-Rule" id="MF_00365"/>
    </source>
</evidence>
<dbReference type="InterPro" id="IPR003395">
    <property type="entry name" value="RecF/RecN/SMC_N"/>
</dbReference>